<evidence type="ECO:0000256" key="1">
    <source>
        <dbReference type="ARBA" id="ARBA00022475"/>
    </source>
</evidence>
<protein>
    <recommendedName>
        <fullName evidence="7">Endolytic murein transglycosylase</fullName>
        <ecNumber evidence="7">4.2.2.29</ecNumber>
    </recommendedName>
    <alternativeName>
        <fullName evidence="7">Peptidoglycan lytic transglycosylase</fullName>
    </alternativeName>
    <alternativeName>
        <fullName evidence="7">Peptidoglycan polymerization terminase</fullName>
    </alternativeName>
</protein>
<dbReference type="HAMAP" id="MF_02065">
    <property type="entry name" value="MltG"/>
    <property type="match status" value="1"/>
</dbReference>
<evidence type="ECO:0000256" key="6">
    <source>
        <dbReference type="ARBA" id="ARBA00023316"/>
    </source>
</evidence>
<dbReference type="OrthoDB" id="5288753at2"/>
<keyword evidence="7" id="KW-0997">Cell inner membrane</keyword>
<keyword evidence="5 7" id="KW-0456">Lyase</keyword>
<feature type="site" description="Important for catalytic activity" evidence="7">
    <location>
        <position position="221"/>
    </location>
</feature>
<dbReference type="Gene3D" id="3.30.160.60">
    <property type="entry name" value="Classic Zinc Finger"/>
    <property type="match status" value="1"/>
</dbReference>
<dbReference type="Proteomes" id="UP000321201">
    <property type="component" value="Unassembled WGS sequence"/>
</dbReference>
<dbReference type="PANTHER" id="PTHR30518">
    <property type="entry name" value="ENDOLYTIC MUREIN TRANSGLYCOSYLASE"/>
    <property type="match status" value="1"/>
</dbReference>
<keyword evidence="2 7" id="KW-0812">Transmembrane</keyword>
<keyword evidence="4 7" id="KW-0472">Membrane</keyword>
<evidence type="ECO:0000256" key="7">
    <source>
        <dbReference type="HAMAP-Rule" id="MF_02065"/>
    </source>
</evidence>
<evidence type="ECO:0000256" key="3">
    <source>
        <dbReference type="ARBA" id="ARBA00022989"/>
    </source>
</evidence>
<dbReference type="GO" id="GO:0005886">
    <property type="term" value="C:plasma membrane"/>
    <property type="evidence" value="ECO:0007669"/>
    <property type="project" value="UniProtKB-UniRule"/>
</dbReference>
<dbReference type="RefSeq" id="WP_147798220.1">
    <property type="nucleotide sequence ID" value="NZ_VPFL01000001.1"/>
</dbReference>
<dbReference type="CDD" id="cd08010">
    <property type="entry name" value="MltG_like"/>
    <property type="match status" value="1"/>
</dbReference>
<keyword evidence="3 7" id="KW-1133">Transmembrane helix</keyword>
<accession>A0A5C7ELN5</accession>
<dbReference type="PANTHER" id="PTHR30518:SF2">
    <property type="entry name" value="ENDOLYTIC MUREIN TRANSGLYCOSYLASE"/>
    <property type="match status" value="1"/>
</dbReference>
<keyword evidence="1 7" id="KW-1003">Cell membrane</keyword>
<comment type="catalytic activity">
    <reaction evidence="7">
        <text>a peptidoglycan chain = a peptidoglycan chain with N-acetyl-1,6-anhydromuramyl-[peptide] at the reducing end + a peptidoglycan chain with N-acetylglucosamine at the non-reducing end.</text>
        <dbReference type="EC" id="4.2.2.29"/>
    </reaction>
</comment>
<dbReference type="InParanoid" id="A0A5C7ELN5"/>
<name>A0A5C7ELN5_9PROT</name>
<evidence type="ECO:0000256" key="4">
    <source>
        <dbReference type="ARBA" id="ARBA00023136"/>
    </source>
</evidence>
<gene>
    <name evidence="7 8" type="primary">mltG</name>
    <name evidence="8" type="ORF">FR698_00515</name>
</gene>
<dbReference type="GO" id="GO:0009252">
    <property type="term" value="P:peptidoglycan biosynthetic process"/>
    <property type="evidence" value="ECO:0007669"/>
    <property type="project" value="UniProtKB-UniRule"/>
</dbReference>
<dbReference type="EC" id="4.2.2.29" evidence="7"/>
<dbReference type="EMBL" id="VPFL01000001">
    <property type="protein sequence ID" value="TXF13634.1"/>
    <property type="molecule type" value="Genomic_DNA"/>
</dbReference>
<dbReference type="GO" id="GO:0008932">
    <property type="term" value="F:lytic endotransglycosylase activity"/>
    <property type="evidence" value="ECO:0007669"/>
    <property type="project" value="UniProtKB-UniRule"/>
</dbReference>
<dbReference type="InterPro" id="IPR003770">
    <property type="entry name" value="MLTG-like"/>
</dbReference>
<proteinExistence type="inferred from homology"/>
<dbReference type="Pfam" id="PF02618">
    <property type="entry name" value="YceG"/>
    <property type="match status" value="1"/>
</dbReference>
<reference evidence="8 9" key="1">
    <citation type="submission" date="2019-08" db="EMBL/GenBank/DDBJ databases">
        <title>Pelomicrobium methylotrophicum gen. nov., sp. nov. a moderately thermophilic, facultatively anaerobic, lithoautotrophic and methylotrophic bacterium isolated from a terrestrial mud volcano.</title>
        <authorList>
            <person name="Slobodkina G.B."/>
            <person name="Merkel A.Y."/>
            <person name="Slobodkin A.I."/>
        </authorList>
    </citation>
    <scope>NUCLEOTIDE SEQUENCE [LARGE SCALE GENOMIC DNA]</scope>
    <source>
        <strain evidence="8 9">SM250</strain>
    </source>
</reference>
<evidence type="ECO:0000313" key="9">
    <source>
        <dbReference type="Proteomes" id="UP000321201"/>
    </source>
</evidence>
<keyword evidence="9" id="KW-1185">Reference proteome</keyword>
<comment type="function">
    <text evidence="7">Functions as a peptidoglycan terminase that cleaves nascent peptidoglycan strands endolytically to terminate their elongation.</text>
</comment>
<keyword evidence="6 7" id="KW-0961">Cell wall biogenesis/degradation</keyword>
<evidence type="ECO:0000256" key="5">
    <source>
        <dbReference type="ARBA" id="ARBA00023239"/>
    </source>
</evidence>
<evidence type="ECO:0000256" key="2">
    <source>
        <dbReference type="ARBA" id="ARBA00022692"/>
    </source>
</evidence>
<sequence>MPVRKRAGRLSAWLLLGALLIFCVVAGWKGVRLFLPAELPRSPHEFEVRAGASLRSIASEMEAEGLVPDAWSFVMLARLLGKAGAIKAGSYEFTSPISPWELLQRVTRGDVALAEITIIEGWSFRQLRKALNEHPALRHETTGRSDAEILAAVGATEASPEGLFFPDTYYFSKGTSDVQVLKRAYRTMQRHLEQVWASRAPDLPLASPYEALILASIIEKETGVEADRPLVAGVFHNRLRLGMRLQSDPTVIYGMGEAFDGNLRKKDLTTDQAYNTYTRSGLPPTPIALPGLASLRAAVQPADTQALYFVSRGDGTSEFSETLAEHNRAVMKYQKR</sequence>
<dbReference type="NCBIfam" id="TIGR00247">
    <property type="entry name" value="endolytic transglycosylase MltG"/>
    <property type="match status" value="1"/>
</dbReference>
<organism evidence="8 9">
    <name type="scientific">Pelomicrobium methylotrophicum</name>
    <dbReference type="NCBI Taxonomy" id="2602750"/>
    <lineage>
        <taxon>Bacteria</taxon>
        <taxon>Pseudomonadati</taxon>
        <taxon>Pseudomonadota</taxon>
        <taxon>Hydrogenophilia</taxon>
        <taxon>Hydrogenophilia incertae sedis</taxon>
        <taxon>Pelomicrobium</taxon>
    </lineage>
</organism>
<dbReference type="FunCoup" id="A0A5C7ELN5">
    <property type="interactions" value="327"/>
</dbReference>
<dbReference type="Gene3D" id="3.30.1490.480">
    <property type="entry name" value="Endolytic murein transglycosylase"/>
    <property type="match status" value="1"/>
</dbReference>
<comment type="caution">
    <text evidence="8">The sequence shown here is derived from an EMBL/GenBank/DDBJ whole genome shotgun (WGS) entry which is preliminary data.</text>
</comment>
<dbReference type="AlphaFoldDB" id="A0A5C7ELN5"/>
<comment type="similarity">
    <text evidence="7">Belongs to the transglycosylase MltG family.</text>
</comment>
<evidence type="ECO:0000313" key="8">
    <source>
        <dbReference type="EMBL" id="TXF13634.1"/>
    </source>
</evidence>
<dbReference type="GO" id="GO:0071555">
    <property type="term" value="P:cell wall organization"/>
    <property type="evidence" value="ECO:0007669"/>
    <property type="project" value="UniProtKB-KW"/>
</dbReference>